<dbReference type="Pfam" id="PF02770">
    <property type="entry name" value="Acyl-CoA_dh_M"/>
    <property type="match status" value="1"/>
</dbReference>
<protein>
    <submittedName>
        <fullName evidence="10 11">Acyl-CoA dehydrogenase</fullName>
    </submittedName>
</protein>
<dbReference type="Pfam" id="PF02771">
    <property type="entry name" value="Acyl-CoA_dh_N"/>
    <property type="match status" value="1"/>
</dbReference>
<dbReference type="InterPro" id="IPR037069">
    <property type="entry name" value="AcylCoA_DH/ox_N_sf"/>
</dbReference>
<evidence type="ECO:0000313" key="11">
    <source>
        <dbReference type="EMBL" id="PZR82753.1"/>
    </source>
</evidence>
<comment type="cofactor">
    <cofactor evidence="1 6">
        <name>FAD</name>
        <dbReference type="ChEBI" id="CHEBI:57692"/>
    </cofactor>
</comment>
<dbReference type="InterPro" id="IPR036250">
    <property type="entry name" value="AcylCo_DH-like_C"/>
</dbReference>
<evidence type="ECO:0000256" key="1">
    <source>
        <dbReference type="ARBA" id="ARBA00001974"/>
    </source>
</evidence>
<keyword evidence="5 6" id="KW-0560">Oxidoreductase</keyword>
<dbReference type="Gene3D" id="1.20.140.10">
    <property type="entry name" value="Butyryl-CoA Dehydrogenase, subunit A, domain 3"/>
    <property type="match status" value="1"/>
</dbReference>
<dbReference type="FunFam" id="1.20.140.10:FF:000004">
    <property type="entry name" value="Acyl-CoA dehydrogenase FadE25"/>
    <property type="match status" value="1"/>
</dbReference>
<dbReference type="GO" id="GO:0050660">
    <property type="term" value="F:flavin adenine dinucleotide binding"/>
    <property type="evidence" value="ECO:0007669"/>
    <property type="project" value="InterPro"/>
</dbReference>
<dbReference type="Pfam" id="PF00441">
    <property type="entry name" value="Acyl-CoA_dh_1"/>
    <property type="match status" value="1"/>
</dbReference>
<accession>A0A934JZY2</accession>
<dbReference type="FunFam" id="1.10.540.10:FF:000002">
    <property type="entry name" value="Acyl-CoA dehydrogenase FadE19"/>
    <property type="match status" value="1"/>
</dbReference>
<evidence type="ECO:0000256" key="2">
    <source>
        <dbReference type="ARBA" id="ARBA00009347"/>
    </source>
</evidence>
<feature type="domain" description="Acyl-CoA dehydrogenase/oxidase N-terminal" evidence="9">
    <location>
        <begin position="6"/>
        <end position="117"/>
    </location>
</feature>
<reference evidence="11 12" key="1">
    <citation type="journal article" date="2017" name="Nature">
        <title>Atmospheric trace gases support primary production in Antarctic desert surface soil.</title>
        <authorList>
            <person name="Ji M."/>
            <person name="Greening C."/>
            <person name="Vanwonterghem I."/>
            <person name="Carere C.R."/>
            <person name="Bay S.K."/>
            <person name="Steen J.A."/>
            <person name="Montgomery K."/>
            <person name="Lines T."/>
            <person name="Beardall J."/>
            <person name="van Dorst J."/>
            <person name="Snape I."/>
            <person name="Stott M.B."/>
            <person name="Hugenholtz P."/>
            <person name="Ferrari B.C."/>
        </authorList>
    </citation>
    <scope>NUCLEOTIDE SEQUENCE [LARGE SCALE GENOMIC DNA]</scope>
    <source>
        <strain evidence="11">RRmetagenome_bin12</strain>
    </source>
</reference>
<evidence type="ECO:0000256" key="5">
    <source>
        <dbReference type="ARBA" id="ARBA00023002"/>
    </source>
</evidence>
<comment type="similarity">
    <text evidence="2 6">Belongs to the acyl-CoA dehydrogenase family.</text>
</comment>
<dbReference type="FunFam" id="2.40.110.10:FF:000009">
    <property type="entry name" value="Acyl-CoA dehydrogenase"/>
    <property type="match status" value="1"/>
</dbReference>
<dbReference type="InterPro" id="IPR009100">
    <property type="entry name" value="AcylCoA_DH/oxidase_NM_dom_sf"/>
</dbReference>
<dbReference type="AlphaFoldDB" id="A0A2W5ZBU6"/>
<evidence type="ECO:0000313" key="12">
    <source>
        <dbReference type="Proteomes" id="UP000248724"/>
    </source>
</evidence>
<dbReference type="PANTHER" id="PTHR43884">
    <property type="entry name" value="ACYL-COA DEHYDROGENASE"/>
    <property type="match status" value="1"/>
</dbReference>
<feature type="domain" description="Acyl-CoA dehydrogenase/oxidase C-terminal" evidence="7">
    <location>
        <begin position="230"/>
        <end position="380"/>
    </location>
</feature>
<dbReference type="Proteomes" id="UP000606991">
    <property type="component" value="Unassembled WGS sequence"/>
</dbReference>
<dbReference type="Proteomes" id="UP000248724">
    <property type="component" value="Unassembled WGS sequence"/>
</dbReference>
<dbReference type="PANTHER" id="PTHR43884:SF12">
    <property type="entry name" value="ISOVALERYL-COA DEHYDROGENASE, MITOCHONDRIAL-RELATED"/>
    <property type="match status" value="1"/>
</dbReference>
<accession>A0A2W5ZBU6</accession>
<organism evidence="11 12">
    <name type="scientific">Candidatus Aeolococcus gillhamiae</name>
    <dbReference type="NCBI Taxonomy" id="3127015"/>
    <lineage>
        <taxon>Bacteria</taxon>
        <taxon>Bacillati</taxon>
        <taxon>Candidatus Dormiibacterota</taxon>
        <taxon>Candidatus Dormibacteria</taxon>
        <taxon>Candidatus Aeolococcales</taxon>
        <taxon>Candidatus Aeolococcaceae</taxon>
        <taxon>Candidatus Aeolococcus</taxon>
    </lineage>
</organism>
<dbReference type="EMBL" id="QHBU01000059">
    <property type="protein sequence ID" value="PZR82753.1"/>
    <property type="molecule type" value="Genomic_DNA"/>
</dbReference>
<evidence type="ECO:0000256" key="6">
    <source>
        <dbReference type="RuleBase" id="RU362125"/>
    </source>
</evidence>
<keyword evidence="4 6" id="KW-0274">FAD</keyword>
<dbReference type="PIRSF" id="PIRSF016578">
    <property type="entry name" value="HsaA"/>
    <property type="match status" value="1"/>
</dbReference>
<evidence type="ECO:0000313" key="10">
    <source>
        <dbReference type="EMBL" id="MBJ7596020.1"/>
    </source>
</evidence>
<dbReference type="EMBL" id="JAEKNS010000145">
    <property type="protein sequence ID" value="MBJ7596020.1"/>
    <property type="molecule type" value="Genomic_DNA"/>
</dbReference>
<evidence type="ECO:0000313" key="13">
    <source>
        <dbReference type="Proteomes" id="UP000606991"/>
    </source>
</evidence>
<dbReference type="InterPro" id="IPR046373">
    <property type="entry name" value="Acyl-CoA_Oxase/DH_mid-dom_sf"/>
</dbReference>
<dbReference type="Gene3D" id="1.10.540.10">
    <property type="entry name" value="Acyl-CoA dehydrogenase/oxidase, N-terminal domain"/>
    <property type="match status" value="1"/>
</dbReference>
<proteinExistence type="inferred from homology"/>
<dbReference type="GO" id="GO:0003995">
    <property type="term" value="F:acyl-CoA dehydrogenase activity"/>
    <property type="evidence" value="ECO:0007669"/>
    <property type="project" value="InterPro"/>
</dbReference>
<dbReference type="Gene3D" id="2.40.110.10">
    <property type="entry name" value="Butyryl-CoA Dehydrogenase, subunit A, domain 2"/>
    <property type="match status" value="1"/>
</dbReference>
<dbReference type="SUPFAM" id="SSF56645">
    <property type="entry name" value="Acyl-CoA dehydrogenase NM domain-like"/>
    <property type="match status" value="1"/>
</dbReference>
<dbReference type="PROSITE" id="PS00073">
    <property type="entry name" value="ACYL_COA_DH_2"/>
    <property type="match status" value="1"/>
</dbReference>
<feature type="domain" description="Acyl-CoA oxidase/dehydrogenase middle" evidence="8">
    <location>
        <begin position="121"/>
        <end position="218"/>
    </location>
</feature>
<evidence type="ECO:0000259" key="7">
    <source>
        <dbReference type="Pfam" id="PF00441"/>
    </source>
</evidence>
<gene>
    <name evidence="11" type="ORF">DLM65_03305</name>
    <name evidence="10" type="ORF">JF886_14410</name>
</gene>
<dbReference type="InterPro" id="IPR006089">
    <property type="entry name" value="Acyl-CoA_DH_CS"/>
</dbReference>
<dbReference type="PROSITE" id="PS00072">
    <property type="entry name" value="ACYL_COA_DH_1"/>
    <property type="match status" value="1"/>
</dbReference>
<keyword evidence="3 6" id="KW-0285">Flavoprotein</keyword>
<evidence type="ECO:0000259" key="9">
    <source>
        <dbReference type="Pfam" id="PF02771"/>
    </source>
</evidence>
<dbReference type="InterPro" id="IPR009075">
    <property type="entry name" value="AcylCo_DH/oxidase_C"/>
</dbReference>
<reference evidence="11" key="2">
    <citation type="submission" date="2018-05" db="EMBL/GenBank/DDBJ databases">
        <authorList>
            <person name="Ferrari B."/>
        </authorList>
    </citation>
    <scope>NUCLEOTIDE SEQUENCE</scope>
    <source>
        <strain evidence="11">RRmetagenome_bin12</strain>
    </source>
</reference>
<dbReference type="SUPFAM" id="SSF47203">
    <property type="entry name" value="Acyl-CoA dehydrogenase C-terminal domain-like"/>
    <property type="match status" value="1"/>
</dbReference>
<dbReference type="InterPro" id="IPR013786">
    <property type="entry name" value="AcylCoA_DH/ox_N"/>
</dbReference>
<comment type="caution">
    <text evidence="11">The sequence shown here is derived from an EMBL/GenBank/DDBJ whole genome shotgun (WGS) entry which is preliminary data.</text>
</comment>
<reference evidence="10 13" key="3">
    <citation type="submission" date="2020-10" db="EMBL/GenBank/DDBJ databases">
        <title>Ca. Dormibacterota MAGs.</title>
        <authorList>
            <person name="Montgomery K."/>
        </authorList>
    </citation>
    <scope>NUCLEOTIDE SEQUENCE [LARGE SCALE GENOMIC DNA]</scope>
    <source>
        <strain evidence="10">SC8812_S17_18</strain>
    </source>
</reference>
<evidence type="ECO:0000259" key="8">
    <source>
        <dbReference type="Pfam" id="PF02770"/>
    </source>
</evidence>
<sequence length="382" mass="40999">MDVRLNEEQQLIQQSVRELARDRIAPRAREIDATGEFPWDVVEMFRAHDLFALPFPAEYGGLSGSALTLNLAIEEVAKACATSALILAVQALGAYPIMLGGSDEQKQHFLPDLASGKKLAAYALTEPGAGSDAAGMETRATRQGDDYVITGSKIWITDGGVADTIVVFAKTDPKGGARGVSAFVLDNARELKGFTATQIHGKLGIRGSNTAELHFDEVLVPAANLLGEEGSGFGLAMRVLDRSRPGVAAQALGIAQGALDYAVGYARERKQFGKAIAEFQAIQFMIADMEAQTAAARAVVYHASQLIDDHSPEVTHFAALAKLLASDAAMKVTTDAVQVLGGYGYVNEYPVERMMRDAKITQIYEGTNQIQRLVIARSLLRD</sequence>
<name>A0A2W5ZBU6_9BACT</name>
<evidence type="ECO:0000256" key="4">
    <source>
        <dbReference type="ARBA" id="ARBA00022827"/>
    </source>
</evidence>
<evidence type="ECO:0000256" key="3">
    <source>
        <dbReference type="ARBA" id="ARBA00022630"/>
    </source>
</evidence>
<dbReference type="InterPro" id="IPR006091">
    <property type="entry name" value="Acyl-CoA_Oxase/DH_mid-dom"/>
</dbReference>
<dbReference type="RefSeq" id="WP_337313667.1">
    <property type="nucleotide sequence ID" value="NZ_JAEKNS010000145.1"/>
</dbReference>